<feature type="compositionally biased region" description="Polar residues" evidence="1">
    <location>
        <begin position="25"/>
        <end position="35"/>
    </location>
</feature>
<gene>
    <name evidence="2" type="ORF">EYF80_022010</name>
</gene>
<organism evidence="2 3">
    <name type="scientific">Liparis tanakae</name>
    <name type="common">Tanaka's snailfish</name>
    <dbReference type="NCBI Taxonomy" id="230148"/>
    <lineage>
        <taxon>Eukaryota</taxon>
        <taxon>Metazoa</taxon>
        <taxon>Chordata</taxon>
        <taxon>Craniata</taxon>
        <taxon>Vertebrata</taxon>
        <taxon>Euteleostomi</taxon>
        <taxon>Actinopterygii</taxon>
        <taxon>Neopterygii</taxon>
        <taxon>Teleostei</taxon>
        <taxon>Neoteleostei</taxon>
        <taxon>Acanthomorphata</taxon>
        <taxon>Eupercaria</taxon>
        <taxon>Perciformes</taxon>
        <taxon>Cottioidei</taxon>
        <taxon>Cottales</taxon>
        <taxon>Liparidae</taxon>
        <taxon>Liparis</taxon>
    </lineage>
</organism>
<protein>
    <submittedName>
        <fullName evidence="2">Uncharacterized protein</fullName>
    </submittedName>
</protein>
<evidence type="ECO:0000313" key="3">
    <source>
        <dbReference type="Proteomes" id="UP000314294"/>
    </source>
</evidence>
<dbReference type="EMBL" id="SRLO01000199">
    <property type="protein sequence ID" value="TNN67694.1"/>
    <property type="molecule type" value="Genomic_DNA"/>
</dbReference>
<dbReference type="AlphaFoldDB" id="A0A4Z2HRR0"/>
<feature type="region of interest" description="Disordered" evidence="1">
    <location>
        <begin position="25"/>
        <end position="64"/>
    </location>
</feature>
<comment type="caution">
    <text evidence="2">The sequence shown here is derived from an EMBL/GenBank/DDBJ whole genome shotgun (WGS) entry which is preliminary data.</text>
</comment>
<evidence type="ECO:0000256" key="1">
    <source>
        <dbReference type="SAM" id="MobiDB-lite"/>
    </source>
</evidence>
<accession>A0A4Z2HRR0</accession>
<reference evidence="2 3" key="1">
    <citation type="submission" date="2019-03" db="EMBL/GenBank/DDBJ databases">
        <title>First draft genome of Liparis tanakae, snailfish: a comprehensive survey of snailfish specific genes.</title>
        <authorList>
            <person name="Kim W."/>
            <person name="Song I."/>
            <person name="Jeong J.-H."/>
            <person name="Kim D."/>
            <person name="Kim S."/>
            <person name="Ryu S."/>
            <person name="Song J.Y."/>
            <person name="Lee S.K."/>
        </authorList>
    </citation>
    <scope>NUCLEOTIDE SEQUENCE [LARGE SCALE GENOMIC DNA]</scope>
    <source>
        <tissue evidence="2">Muscle</tissue>
    </source>
</reference>
<name>A0A4Z2HRR0_9TELE</name>
<proteinExistence type="predicted"/>
<feature type="region of interest" description="Disordered" evidence="1">
    <location>
        <begin position="222"/>
        <end position="242"/>
    </location>
</feature>
<evidence type="ECO:0000313" key="2">
    <source>
        <dbReference type="EMBL" id="TNN67694.1"/>
    </source>
</evidence>
<keyword evidence="3" id="KW-1185">Reference proteome</keyword>
<dbReference type="Proteomes" id="UP000314294">
    <property type="component" value="Unassembled WGS sequence"/>
</dbReference>
<sequence length="333" mass="36197">MNSIFSCLRARAFCRRTMRSTRTVLSTSGKLSTTGAEGPDWLSGERSSTTWRTFKEPGGDGGEVTEDLEKGSLLGLRSCVGPSETMDTVMAARSSCRPCTSCCLSASSRFSSRDCGSSRDGNSGPDLVIQKPVGLLQLGLELCEAAAELVQLELQRVALGLELGVLAAQLLGEAQQLGLALSAAFDVTLEVSQLAGQAVHFLAKRPFCRLMISLYLFSSSSQRGRSSSRHFNCTTTPPGLTSPSSDITCLSFGLPQFRIQLVGLDLLRFLEEREGHKNKTTMMRANERLHSYRGADMKSLEEREGSSASFSPRTYFITMASFSWRASSHFLPT</sequence>